<dbReference type="PANTHER" id="PTHR30203">
    <property type="entry name" value="OUTER MEMBRANE CATION EFFLUX PROTEIN"/>
    <property type="match status" value="1"/>
</dbReference>
<dbReference type="GO" id="GO:0015562">
    <property type="term" value="F:efflux transmembrane transporter activity"/>
    <property type="evidence" value="ECO:0007669"/>
    <property type="project" value="InterPro"/>
</dbReference>
<proteinExistence type="inferred from homology"/>
<keyword evidence="2" id="KW-0564">Palmitate</keyword>
<organism evidence="3 4">
    <name type="scientific">Candidatus Nitrohelix vancouverensis</name>
    <dbReference type="NCBI Taxonomy" id="2705534"/>
    <lineage>
        <taxon>Bacteria</taxon>
        <taxon>Pseudomonadati</taxon>
        <taxon>Nitrospinota/Tectimicrobiota group</taxon>
        <taxon>Nitrospinota</taxon>
        <taxon>Nitrospinia</taxon>
        <taxon>Nitrospinales</taxon>
        <taxon>Nitrospinaceae</taxon>
        <taxon>Candidatus Nitrohelix</taxon>
    </lineage>
</organism>
<dbReference type="EMBL" id="CP048620">
    <property type="protein sequence ID" value="QPJ65805.1"/>
    <property type="molecule type" value="Genomic_DNA"/>
</dbReference>
<dbReference type="GO" id="GO:0005886">
    <property type="term" value="C:plasma membrane"/>
    <property type="evidence" value="ECO:0007669"/>
    <property type="project" value="UniProtKB-SubCell"/>
</dbReference>
<dbReference type="KEGG" id="nva:G3M78_10550"/>
<comment type="subcellular location">
    <subcellularLocation>
        <location evidence="2">Cell membrane</location>
        <topology evidence="2">Lipid-anchor</topology>
    </subcellularLocation>
</comment>
<accession>A0A7T0G3W4</accession>
<dbReference type="SUPFAM" id="SSF56954">
    <property type="entry name" value="Outer membrane efflux proteins (OEP)"/>
    <property type="match status" value="1"/>
</dbReference>
<protein>
    <submittedName>
        <fullName evidence="3">Efflux transporter outer membrane subunit</fullName>
    </submittedName>
</protein>
<evidence type="ECO:0000313" key="3">
    <source>
        <dbReference type="EMBL" id="QPJ65805.1"/>
    </source>
</evidence>
<reference evidence="4" key="1">
    <citation type="submission" date="2020-02" db="EMBL/GenBank/DDBJ databases">
        <title>Genomic and physiological characterization of two novel Nitrospinaceae genera.</title>
        <authorList>
            <person name="Mueller A.J."/>
            <person name="Jung M.-Y."/>
            <person name="Strachan C.R."/>
            <person name="Herbold C.W."/>
            <person name="Kirkegaard R.H."/>
            <person name="Daims H."/>
        </authorList>
    </citation>
    <scope>NUCLEOTIDE SEQUENCE [LARGE SCALE GENOMIC DNA]</scope>
</reference>
<keyword evidence="2" id="KW-1134">Transmembrane beta strand</keyword>
<name>A0A7T0G3W4_9BACT</name>
<comment type="similarity">
    <text evidence="1 2">Belongs to the outer membrane factor (OMF) (TC 1.B.17) family.</text>
</comment>
<evidence type="ECO:0000256" key="1">
    <source>
        <dbReference type="ARBA" id="ARBA00007613"/>
    </source>
</evidence>
<dbReference type="Proteomes" id="UP000594464">
    <property type="component" value="Chromosome"/>
</dbReference>
<dbReference type="Pfam" id="PF02321">
    <property type="entry name" value="OEP"/>
    <property type="match status" value="2"/>
</dbReference>
<keyword evidence="2" id="KW-0449">Lipoprotein</keyword>
<keyword evidence="2" id="KW-0472">Membrane</keyword>
<gene>
    <name evidence="3" type="ORF">G3M78_10550</name>
</gene>
<dbReference type="Gene3D" id="1.20.1600.10">
    <property type="entry name" value="Outer membrane efflux proteins (OEP)"/>
    <property type="match status" value="1"/>
</dbReference>
<evidence type="ECO:0000313" key="4">
    <source>
        <dbReference type="Proteomes" id="UP000594464"/>
    </source>
</evidence>
<dbReference type="Gene3D" id="2.20.200.10">
    <property type="entry name" value="Outer membrane efflux proteins (OEP)"/>
    <property type="match status" value="1"/>
</dbReference>
<dbReference type="InterPro" id="IPR010131">
    <property type="entry name" value="MdtP/NodT-like"/>
</dbReference>
<dbReference type="PANTHER" id="PTHR30203:SF21">
    <property type="entry name" value="OUTER MEMBRANE COMPONENT OF MULTIDRUG EFFLUX PUMP-RELATED"/>
    <property type="match status" value="1"/>
</dbReference>
<dbReference type="NCBIfam" id="TIGR01845">
    <property type="entry name" value="outer_NodT"/>
    <property type="match status" value="1"/>
</dbReference>
<dbReference type="AlphaFoldDB" id="A0A7T0G3W4"/>
<sequence>MRIGRLLALFIGLPFLGACVVGPDYKAPDMDAPAEFVSQELLKSLNEGKTDADFSAQWWMGFTDPILDQLVTAGLDNNFQLVAARARVKEASARLALAGAGDELQTEAGLDQGLEAERNLNDADTTKTASVSGGLSVALPLDVFGRTAREVEAALAGLQAAKAELRGRVLGISSEITREYLRLRGSQRQLVLLVESVHLQEKTLSIVKSRYEAGLSPELDMRRAETSVENLRAGIPPLKEALTNARNRLASLTGQYPGVYETLLHEHQEIPVYKGKFPELVPLAVLTQRPDIRQTEEELKRAVARIGLAEAEYYPTFRLIGAINIGATGVTGAPALNVLTASLGALIDQVVTDGGARKANVEIAQSQAEEALALYRDTLLSASEEVEISLAAIKSSLDRQSSLQKAVKSSEISFYQAETLYQQGLISFLDVVDAQRVLANGEQQLASERTNYATEIATLFRVLGTEIKAGT</sequence>
<dbReference type="PROSITE" id="PS51257">
    <property type="entry name" value="PROKAR_LIPOPROTEIN"/>
    <property type="match status" value="1"/>
</dbReference>
<evidence type="ECO:0000256" key="2">
    <source>
        <dbReference type="RuleBase" id="RU362097"/>
    </source>
</evidence>
<dbReference type="InterPro" id="IPR003423">
    <property type="entry name" value="OMP_efflux"/>
</dbReference>
<keyword evidence="2" id="KW-0812">Transmembrane</keyword>